<dbReference type="PANTHER" id="PTHR24198">
    <property type="entry name" value="ANKYRIN REPEAT AND PROTEIN KINASE DOMAIN-CONTAINING PROTEIN"/>
    <property type="match status" value="1"/>
</dbReference>
<evidence type="ECO:0000256" key="1">
    <source>
        <dbReference type="ARBA" id="ARBA00022737"/>
    </source>
</evidence>
<dbReference type="SUPFAM" id="SSF48403">
    <property type="entry name" value="Ankyrin repeat"/>
    <property type="match status" value="1"/>
</dbReference>
<dbReference type="Gene3D" id="1.25.40.20">
    <property type="entry name" value="Ankyrin repeat-containing domain"/>
    <property type="match status" value="2"/>
</dbReference>
<dbReference type="InterPro" id="IPR002110">
    <property type="entry name" value="Ankyrin_rpt"/>
</dbReference>
<keyword evidence="1" id="KW-0677">Repeat</keyword>
<protein>
    <submittedName>
        <fullName evidence="4">Ankyrin-repeat protein</fullName>
    </submittedName>
</protein>
<dbReference type="Proteomes" id="UP001214415">
    <property type="component" value="Chromosome 2"/>
</dbReference>
<feature type="repeat" description="ANK" evidence="3">
    <location>
        <begin position="111"/>
        <end position="143"/>
    </location>
</feature>
<reference evidence="4" key="1">
    <citation type="submission" date="2023-03" db="EMBL/GenBank/DDBJ databases">
        <title>Mating type loci evolution in Malassezia.</title>
        <authorList>
            <person name="Coelho M.A."/>
        </authorList>
    </citation>
    <scope>NUCLEOTIDE SEQUENCE</scope>
    <source>
        <strain evidence="4">CBS 12830</strain>
    </source>
</reference>
<dbReference type="PROSITE" id="PS50088">
    <property type="entry name" value="ANK_REPEAT"/>
    <property type="match status" value="3"/>
</dbReference>
<evidence type="ECO:0000313" key="5">
    <source>
        <dbReference type="Proteomes" id="UP001214415"/>
    </source>
</evidence>
<proteinExistence type="predicted"/>
<dbReference type="PRINTS" id="PR01415">
    <property type="entry name" value="ANKYRIN"/>
</dbReference>
<keyword evidence="2 3" id="KW-0040">ANK repeat</keyword>
<dbReference type="SMART" id="SM00248">
    <property type="entry name" value="ANK"/>
    <property type="match status" value="5"/>
</dbReference>
<evidence type="ECO:0000256" key="3">
    <source>
        <dbReference type="PROSITE-ProRule" id="PRU00023"/>
    </source>
</evidence>
<sequence>MDGDASDLRSWHLSRVQELLETDDGRASLTLADADGRQPLHWAATSDEKRDIVEALLGAGNVDINAPDASGWTPLMIASSAGARRLVQTLLQRYVTCADARGADVHASNHKHITALHYASSKNHPGIVHELLEYGADVNALDGAKQRPIHRAASAGHDAIVRLLLRPPPRLDGQAHAKTRVNPADRLGNTPLHLAIDSAHAKTAAVLIDVGGADRQRPNADGVLPEEMDGVGGLEQKRVREFLTQSFGPL</sequence>
<evidence type="ECO:0000313" key="4">
    <source>
        <dbReference type="EMBL" id="WFD22264.1"/>
    </source>
</evidence>
<evidence type="ECO:0000256" key="2">
    <source>
        <dbReference type="ARBA" id="ARBA00023043"/>
    </source>
</evidence>
<feature type="repeat" description="ANK" evidence="3">
    <location>
        <begin position="35"/>
        <end position="60"/>
    </location>
</feature>
<keyword evidence="5" id="KW-1185">Reference proteome</keyword>
<name>A0AAF0EBV8_9BASI</name>
<organism evidence="4 5">
    <name type="scientific">Malassezia equina</name>
    <dbReference type="NCBI Taxonomy" id="1381935"/>
    <lineage>
        <taxon>Eukaryota</taxon>
        <taxon>Fungi</taxon>
        <taxon>Dikarya</taxon>
        <taxon>Basidiomycota</taxon>
        <taxon>Ustilaginomycotina</taxon>
        <taxon>Malasseziomycetes</taxon>
        <taxon>Malasseziales</taxon>
        <taxon>Malasseziaceae</taxon>
        <taxon>Malassezia</taxon>
    </lineage>
</organism>
<dbReference type="EMBL" id="CP119901">
    <property type="protein sequence ID" value="WFD22264.1"/>
    <property type="molecule type" value="Genomic_DNA"/>
</dbReference>
<accession>A0AAF0EBV8</accession>
<dbReference type="PANTHER" id="PTHR24198:SF165">
    <property type="entry name" value="ANKYRIN REPEAT-CONTAINING PROTEIN-RELATED"/>
    <property type="match status" value="1"/>
</dbReference>
<dbReference type="InterPro" id="IPR036770">
    <property type="entry name" value="Ankyrin_rpt-contain_sf"/>
</dbReference>
<feature type="repeat" description="ANK" evidence="3">
    <location>
        <begin position="187"/>
        <end position="211"/>
    </location>
</feature>
<dbReference type="AlphaFoldDB" id="A0AAF0EBV8"/>
<dbReference type="PROSITE" id="PS50297">
    <property type="entry name" value="ANK_REP_REGION"/>
    <property type="match status" value="3"/>
</dbReference>
<dbReference type="Pfam" id="PF12796">
    <property type="entry name" value="Ank_2"/>
    <property type="match status" value="2"/>
</dbReference>
<gene>
    <name evidence="4" type="primary">NAS6</name>
    <name evidence="4" type="ORF">MEQU1_000930</name>
</gene>